<accession>A7GME9</accession>
<reference evidence="2 3" key="1">
    <citation type="journal article" date="2008" name="Chem. Biol. Interact.">
        <title>Extending the Bacillus cereus group genomics to putative food-borne pathogens of different toxicity.</title>
        <authorList>
            <person name="Lapidus A."/>
            <person name="Goltsman E."/>
            <person name="Auger S."/>
            <person name="Galleron N."/>
            <person name="Segurens B."/>
            <person name="Dossat C."/>
            <person name="Land M.L."/>
            <person name="Broussolle V."/>
            <person name="Brillard J."/>
            <person name="Guinebretiere M.H."/>
            <person name="Sanchis V."/>
            <person name="Nguen-The C."/>
            <person name="Lereclus D."/>
            <person name="Richardson P."/>
            <person name="Wincker P."/>
            <person name="Weissenbach J."/>
            <person name="Ehrlich S.D."/>
            <person name="Sorokin A."/>
        </authorList>
    </citation>
    <scope>NUCLEOTIDE SEQUENCE [LARGE SCALE GENOMIC DNA]</scope>
    <source>
        <strain evidence="3">DSM 22905 / CIP 110041 / 391-98 / NVH 391-98</strain>
    </source>
</reference>
<sequence>MFKEEKVVGKTLFIAEKPKVANEIMKLPRFHHSQKYISSKPYYENNHYIVSWCRGHLLELKNPEEMDPMYKVFKLEHLPLIYQPDYKVKQEKAEQL</sequence>
<proteinExistence type="predicted"/>
<dbReference type="Proteomes" id="UP000002300">
    <property type="component" value="Chromosome"/>
</dbReference>
<feature type="domain" description="Toprim" evidence="1">
    <location>
        <begin position="10"/>
        <end position="96"/>
    </location>
</feature>
<evidence type="ECO:0000259" key="1">
    <source>
        <dbReference type="PROSITE" id="PS50880"/>
    </source>
</evidence>
<dbReference type="PROSITE" id="PS50880">
    <property type="entry name" value="TOPRIM"/>
    <property type="match status" value="1"/>
</dbReference>
<protein>
    <submittedName>
        <fullName evidence="2">DNA topoisomerase I</fullName>
    </submittedName>
</protein>
<dbReference type="eggNOG" id="COG0550">
    <property type="taxonomic scope" value="Bacteria"/>
</dbReference>
<dbReference type="STRING" id="315749.Bcer98_0977"/>
<keyword evidence="3" id="KW-1185">Reference proteome</keyword>
<dbReference type="HOGENOM" id="CLU_002929_5_4_9"/>
<dbReference type="InterPro" id="IPR006171">
    <property type="entry name" value="TOPRIM_dom"/>
</dbReference>
<dbReference type="Gene3D" id="3.40.50.140">
    <property type="match status" value="1"/>
</dbReference>
<evidence type="ECO:0000313" key="3">
    <source>
        <dbReference type="Proteomes" id="UP000002300"/>
    </source>
</evidence>
<dbReference type="EMBL" id="CP000764">
    <property type="protein sequence ID" value="ABS21307.1"/>
    <property type="molecule type" value="Genomic_DNA"/>
</dbReference>
<dbReference type="KEGG" id="bcy:Bcer98_0977"/>
<dbReference type="GO" id="GO:0016853">
    <property type="term" value="F:isomerase activity"/>
    <property type="evidence" value="ECO:0007669"/>
    <property type="project" value="UniProtKB-KW"/>
</dbReference>
<gene>
    <name evidence="2" type="ordered locus">Bcer98_0977</name>
</gene>
<evidence type="ECO:0000313" key="2">
    <source>
        <dbReference type="EMBL" id="ABS21307.1"/>
    </source>
</evidence>
<name>A7GME9_BACCN</name>
<dbReference type="SUPFAM" id="SSF56712">
    <property type="entry name" value="Prokaryotic type I DNA topoisomerase"/>
    <property type="match status" value="1"/>
</dbReference>
<organism evidence="2 3">
    <name type="scientific">Bacillus cytotoxicus (strain DSM 22905 / CIP 110041 / 391-98 / NVH 391-98)</name>
    <dbReference type="NCBI Taxonomy" id="315749"/>
    <lineage>
        <taxon>Bacteria</taxon>
        <taxon>Bacillati</taxon>
        <taxon>Bacillota</taxon>
        <taxon>Bacilli</taxon>
        <taxon>Bacillales</taxon>
        <taxon>Bacillaceae</taxon>
        <taxon>Bacillus</taxon>
        <taxon>Bacillus cereus group</taxon>
    </lineage>
</organism>
<dbReference type="AlphaFoldDB" id="A7GME9"/>
<dbReference type="InterPro" id="IPR023405">
    <property type="entry name" value="Topo_IA_core_domain"/>
</dbReference>